<comment type="similarity">
    <text evidence="1">Belongs to the zinc-containing alcohol dehydrogenase family.</text>
</comment>
<feature type="domain" description="Alcohol dehydrogenase-like N-terminal" evidence="5">
    <location>
        <begin position="41"/>
        <end position="151"/>
    </location>
</feature>
<keyword evidence="2" id="KW-0479">Metal-binding</keyword>
<evidence type="ECO:0000256" key="3">
    <source>
        <dbReference type="ARBA" id="ARBA00022833"/>
    </source>
</evidence>
<name>A0A5B6UW49_9ROSI</name>
<evidence type="ECO:0000256" key="2">
    <source>
        <dbReference type="ARBA" id="ARBA00022723"/>
    </source>
</evidence>
<gene>
    <name evidence="6" type="ORF">EPI10_028064</name>
</gene>
<dbReference type="GO" id="GO:0016616">
    <property type="term" value="F:oxidoreductase activity, acting on the CH-OH group of donors, NAD or NADP as acceptor"/>
    <property type="evidence" value="ECO:0007669"/>
    <property type="project" value="InterPro"/>
</dbReference>
<evidence type="ECO:0000259" key="5">
    <source>
        <dbReference type="Pfam" id="PF08240"/>
    </source>
</evidence>
<dbReference type="InterPro" id="IPR011032">
    <property type="entry name" value="GroES-like_sf"/>
</dbReference>
<evidence type="ECO:0000313" key="7">
    <source>
        <dbReference type="Proteomes" id="UP000325315"/>
    </source>
</evidence>
<accession>A0A5B6UW49</accession>
<dbReference type="PANTHER" id="PTHR42683">
    <property type="entry name" value="ALDEHYDE REDUCTASE"/>
    <property type="match status" value="1"/>
</dbReference>
<proteinExistence type="inferred from homology"/>
<sequence>MNPTMTRLAEEEHPNKAFGWATRDSSGSMTDVGVCTSKATGEKEVAFKVLYYGICHSDLYMAKNEWGMHEIVGEVTEVGTKVQQFNVGDRVGVGCVVGSCYSCDSCKNNIENYCPKSILTYGAEYHDRSITYGGYFDTMVADEHFIFCIPDNLPLNSAAPLLFVGITVYNPLRYYGFDKPVLHIGVVGLGGLGHTRAVRDVPMHAYMVEAPPVTAVAESDHGGHSISGSSGHGFHPRIQFQICNHYGHLAQRCLYRFNRDYGSSAVQTTT</sequence>
<dbReference type="Gene3D" id="3.40.50.720">
    <property type="entry name" value="NAD(P)-binding Rossmann-like Domain"/>
    <property type="match status" value="1"/>
</dbReference>
<keyword evidence="4" id="KW-0560">Oxidoreductase</keyword>
<evidence type="ECO:0000313" key="6">
    <source>
        <dbReference type="EMBL" id="KAA3461498.1"/>
    </source>
</evidence>
<dbReference type="EMBL" id="SMMG02000009">
    <property type="protein sequence ID" value="KAA3461498.1"/>
    <property type="molecule type" value="Genomic_DNA"/>
</dbReference>
<comment type="caution">
    <text evidence="6">The sequence shown here is derived from an EMBL/GenBank/DDBJ whole genome shotgun (WGS) entry which is preliminary data.</text>
</comment>
<keyword evidence="7" id="KW-1185">Reference proteome</keyword>
<dbReference type="Gene3D" id="3.90.180.10">
    <property type="entry name" value="Medium-chain alcohol dehydrogenases, catalytic domain"/>
    <property type="match status" value="1"/>
</dbReference>
<protein>
    <submittedName>
        <fullName evidence="6">Putative mannitol dehydrogenase</fullName>
    </submittedName>
</protein>
<dbReference type="InterPro" id="IPR013154">
    <property type="entry name" value="ADH-like_N"/>
</dbReference>
<dbReference type="OrthoDB" id="1879366at2759"/>
<organism evidence="6 7">
    <name type="scientific">Gossypium australe</name>
    <dbReference type="NCBI Taxonomy" id="47621"/>
    <lineage>
        <taxon>Eukaryota</taxon>
        <taxon>Viridiplantae</taxon>
        <taxon>Streptophyta</taxon>
        <taxon>Embryophyta</taxon>
        <taxon>Tracheophyta</taxon>
        <taxon>Spermatophyta</taxon>
        <taxon>Magnoliopsida</taxon>
        <taxon>eudicotyledons</taxon>
        <taxon>Gunneridae</taxon>
        <taxon>Pentapetalae</taxon>
        <taxon>rosids</taxon>
        <taxon>malvids</taxon>
        <taxon>Malvales</taxon>
        <taxon>Malvaceae</taxon>
        <taxon>Malvoideae</taxon>
        <taxon>Gossypium</taxon>
    </lineage>
</organism>
<keyword evidence="3" id="KW-0862">Zinc</keyword>
<evidence type="ECO:0000256" key="1">
    <source>
        <dbReference type="ARBA" id="ARBA00008072"/>
    </source>
</evidence>
<dbReference type="GO" id="GO:0046872">
    <property type="term" value="F:metal ion binding"/>
    <property type="evidence" value="ECO:0007669"/>
    <property type="project" value="UniProtKB-KW"/>
</dbReference>
<dbReference type="Proteomes" id="UP000325315">
    <property type="component" value="Unassembled WGS sequence"/>
</dbReference>
<evidence type="ECO:0000256" key="4">
    <source>
        <dbReference type="ARBA" id="ARBA00023002"/>
    </source>
</evidence>
<dbReference type="AlphaFoldDB" id="A0A5B6UW49"/>
<dbReference type="Pfam" id="PF08240">
    <property type="entry name" value="ADH_N"/>
    <property type="match status" value="1"/>
</dbReference>
<reference evidence="7" key="1">
    <citation type="journal article" date="2019" name="Plant Biotechnol. J.">
        <title>Genome sequencing of the Australian wild diploid species Gossypium australe highlights disease resistance and delayed gland morphogenesis.</title>
        <authorList>
            <person name="Cai Y."/>
            <person name="Cai X."/>
            <person name="Wang Q."/>
            <person name="Wang P."/>
            <person name="Zhang Y."/>
            <person name="Cai C."/>
            <person name="Xu Y."/>
            <person name="Wang K."/>
            <person name="Zhou Z."/>
            <person name="Wang C."/>
            <person name="Geng S."/>
            <person name="Li B."/>
            <person name="Dong Q."/>
            <person name="Hou Y."/>
            <person name="Wang H."/>
            <person name="Ai P."/>
            <person name="Liu Z."/>
            <person name="Yi F."/>
            <person name="Sun M."/>
            <person name="An G."/>
            <person name="Cheng J."/>
            <person name="Zhang Y."/>
            <person name="Shi Q."/>
            <person name="Xie Y."/>
            <person name="Shi X."/>
            <person name="Chang Y."/>
            <person name="Huang F."/>
            <person name="Chen Y."/>
            <person name="Hong S."/>
            <person name="Mi L."/>
            <person name="Sun Q."/>
            <person name="Zhang L."/>
            <person name="Zhou B."/>
            <person name="Peng R."/>
            <person name="Zhang X."/>
            <person name="Liu F."/>
        </authorList>
    </citation>
    <scope>NUCLEOTIDE SEQUENCE [LARGE SCALE GENOMIC DNA]</scope>
    <source>
        <strain evidence="7">cv. PA1801</strain>
    </source>
</reference>
<dbReference type="SUPFAM" id="SSF50129">
    <property type="entry name" value="GroES-like"/>
    <property type="match status" value="1"/>
</dbReference>
<dbReference type="InterPro" id="IPR047109">
    <property type="entry name" value="CAD-like"/>
</dbReference>